<accession>A0ABS8YH35</accession>
<comment type="caution">
    <text evidence="1">The sequence shown here is derived from an EMBL/GenBank/DDBJ whole genome shotgun (WGS) entry which is preliminary data.</text>
</comment>
<protein>
    <submittedName>
        <fullName evidence="1">Uncharacterized protein</fullName>
    </submittedName>
</protein>
<dbReference type="Proteomes" id="UP001199916">
    <property type="component" value="Unassembled WGS sequence"/>
</dbReference>
<dbReference type="RefSeq" id="WP_233695990.1">
    <property type="nucleotide sequence ID" value="NZ_JAJNBZ010000003.1"/>
</dbReference>
<dbReference type="EMBL" id="JAJNBZ010000003">
    <property type="protein sequence ID" value="MCE5168819.1"/>
    <property type="molecule type" value="Genomic_DNA"/>
</dbReference>
<organism evidence="1 2">
    <name type="scientific">Paenibacillus profundus</name>
    <dbReference type="NCBI Taxonomy" id="1173085"/>
    <lineage>
        <taxon>Bacteria</taxon>
        <taxon>Bacillati</taxon>
        <taxon>Bacillota</taxon>
        <taxon>Bacilli</taxon>
        <taxon>Bacillales</taxon>
        <taxon>Paenibacillaceae</taxon>
        <taxon>Paenibacillus</taxon>
    </lineage>
</organism>
<keyword evidence="2" id="KW-1185">Reference proteome</keyword>
<proteinExistence type="predicted"/>
<sequence>MSVEITRNNAALILHDALQFNKGMRQGALGYGSQVNLYQAHMPIHYIVTNLDKSKKAENVEVFTALSLHDGKQKG</sequence>
<evidence type="ECO:0000313" key="2">
    <source>
        <dbReference type="Proteomes" id="UP001199916"/>
    </source>
</evidence>
<reference evidence="1 2" key="1">
    <citation type="submission" date="2021-11" db="EMBL/GenBank/DDBJ databases">
        <title>Draft genome sequence of Paenibacillus profundus YoMME, a new Gram-positive bacteria with exoelectrogenic properties.</title>
        <authorList>
            <person name="Hubenova Y."/>
            <person name="Hubenova E."/>
            <person name="Manasiev Y."/>
            <person name="Peykov S."/>
            <person name="Mitov M."/>
        </authorList>
    </citation>
    <scope>NUCLEOTIDE SEQUENCE [LARGE SCALE GENOMIC DNA]</scope>
    <source>
        <strain evidence="1 2">YoMME</strain>
    </source>
</reference>
<gene>
    <name evidence="1" type="ORF">LQV63_05780</name>
</gene>
<name>A0ABS8YH35_9BACL</name>
<evidence type="ECO:0000313" key="1">
    <source>
        <dbReference type="EMBL" id="MCE5168819.1"/>
    </source>
</evidence>